<dbReference type="RefSeq" id="XP_002551239.1">
    <property type="nucleotide sequence ID" value="XM_002551193.1"/>
</dbReference>
<name>C5MHI3_CANTT</name>
<evidence type="ECO:0000313" key="2">
    <source>
        <dbReference type="Proteomes" id="UP000002037"/>
    </source>
</evidence>
<dbReference type="STRING" id="294747.C5MHI3"/>
<protein>
    <submittedName>
        <fullName evidence="1">Uncharacterized protein</fullName>
    </submittedName>
</protein>
<evidence type="ECO:0000313" key="1">
    <source>
        <dbReference type="EMBL" id="EER31085.1"/>
    </source>
</evidence>
<sequence length="131" mass="13170">MSSLPVQLLLDDAISTTATVTPSLTDLHIATDARKNDNSVTLAGDSILTISTSLTSGIVAASESSQLNNATGTFSALSDVGTLTLASSSSGSSVATASESANAADNNVDMRKAKFGIILSGLTILSFVCTI</sequence>
<dbReference type="OrthoDB" id="4025276at2759"/>
<accession>C5MHI3</accession>
<dbReference type="GeneID" id="8300671"/>
<gene>
    <name evidence="1" type="ORF">CTRG_05537</name>
</gene>
<dbReference type="AlphaFoldDB" id="C5MHI3"/>
<keyword evidence="2" id="KW-1185">Reference proteome</keyword>
<organism evidence="1 2">
    <name type="scientific">Candida tropicalis (strain ATCC MYA-3404 / T1)</name>
    <name type="common">Yeast</name>
    <dbReference type="NCBI Taxonomy" id="294747"/>
    <lineage>
        <taxon>Eukaryota</taxon>
        <taxon>Fungi</taxon>
        <taxon>Dikarya</taxon>
        <taxon>Ascomycota</taxon>
        <taxon>Saccharomycotina</taxon>
        <taxon>Pichiomycetes</taxon>
        <taxon>Debaryomycetaceae</taxon>
        <taxon>Candida/Lodderomyces clade</taxon>
        <taxon>Candida</taxon>
    </lineage>
</organism>
<dbReference type="HOGENOM" id="CLU_138042_0_0_1"/>
<dbReference type="VEuPathDB" id="FungiDB:CTRG_05537"/>
<dbReference type="Proteomes" id="UP000002037">
    <property type="component" value="Unassembled WGS sequence"/>
</dbReference>
<dbReference type="KEGG" id="ctp:CTRG_05537"/>
<dbReference type="EMBL" id="GG692402">
    <property type="protein sequence ID" value="EER31085.1"/>
    <property type="molecule type" value="Genomic_DNA"/>
</dbReference>
<reference evidence="1 2" key="1">
    <citation type="journal article" date="2009" name="Nature">
        <title>Evolution of pathogenicity and sexual reproduction in eight Candida genomes.</title>
        <authorList>
            <person name="Butler G."/>
            <person name="Rasmussen M.D."/>
            <person name="Lin M.F."/>
            <person name="Santos M.A."/>
            <person name="Sakthikumar S."/>
            <person name="Munro C.A."/>
            <person name="Rheinbay E."/>
            <person name="Grabherr M."/>
            <person name="Forche A."/>
            <person name="Reedy J.L."/>
            <person name="Agrafioti I."/>
            <person name="Arnaud M.B."/>
            <person name="Bates S."/>
            <person name="Brown A.J."/>
            <person name="Brunke S."/>
            <person name="Costanzo M.C."/>
            <person name="Fitzpatrick D.A."/>
            <person name="de Groot P.W."/>
            <person name="Harris D."/>
            <person name="Hoyer L.L."/>
            <person name="Hube B."/>
            <person name="Klis F.M."/>
            <person name="Kodira C."/>
            <person name="Lennard N."/>
            <person name="Logue M.E."/>
            <person name="Martin R."/>
            <person name="Neiman A.M."/>
            <person name="Nikolaou E."/>
            <person name="Quail M.A."/>
            <person name="Quinn J."/>
            <person name="Santos M.C."/>
            <person name="Schmitzberger F.F."/>
            <person name="Sherlock G."/>
            <person name="Shah P."/>
            <person name="Silverstein K.A."/>
            <person name="Skrzypek M.S."/>
            <person name="Soll D."/>
            <person name="Staggs R."/>
            <person name="Stansfield I."/>
            <person name="Stumpf M.P."/>
            <person name="Sudbery P.E."/>
            <person name="Srikantha T."/>
            <person name="Zeng Q."/>
            <person name="Berman J."/>
            <person name="Berriman M."/>
            <person name="Heitman J."/>
            <person name="Gow N.A."/>
            <person name="Lorenz M.C."/>
            <person name="Birren B.W."/>
            <person name="Kellis M."/>
            <person name="Cuomo C.A."/>
        </authorList>
    </citation>
    <scope>NUCLEOTIDE SEQUENCE [LARGE SCALE GENOMIC DNA]</scope>
    <source>
        <strain evidence="2">ATCC MYA-3404 / T1</strain>
    </source>
</reference>
<proteinExistence type="predicted"/>